<dbReference type="PATRIC" id="fig|1267766.3.peg.2796"/>
<evidence type="ECO:0000313" key="4">
    <source>
        <dbReference type="EMBL" id="AKH43790.1"/>
    </source>
</evidence>
<keyword evidence="3" id="KW-0732">Signal</keyword>
<feature type="transmembrane region" description="Helical" evidence="2">
    <location>
        <begin position="496"/>
        <end position="514"/>
    </location>
</feature>
<feature type="coiled-coil region" evidence="1">
    <location>
        <begin position="340"/>
        <end position="367"/>
    </location>
</feature>
<sequence>MRPSKLNHRALQAAILLAFGVLAQMPAKAQDTVVAAPAETVAPAIRQADHVLALIEGELDPAISAEELFRFSLTGADALRMRAVARLVQDDALFTRASENPDTLDSLSAEQARLALAEARFLRLPERRRQALLQAHAKAHEAFRQQRDRQQSATQELDRLTRELAGLRAFLAGEAVNPDFLKVNPLAASGDTAEMAVLGGPAPEDAAEPAADAPAAQRMAWLRDQIILAKRRIFQLPRERLAALEESAGLSSGAADAIAFAQAELDDVRLELSNAEQAAINAANEQERLIASERARLLQTSQAQAQFRSELARSTGEAASIIDDALSWRRRGLEAAAAGNDNASQLYDDLVVELARIRQRLRQALDTPEYPPLSALRPPAIDRALPDNAPETLELRRQVQELERGWKNLQDAYANRLWERRNALRDAMNLLNEARLALLPSLTSRERSRVTGFGAEGVAQVRREISEIVLELRFSVQSWRRTLSEILTRIMSPSPAFVLSMLRIAMILIFFAWWRRRGDGLLARAQADAATRRPRTMARSLQTAALRNWREIRAPLDWLILAILLWWLWPEELAIESMVFVWIVLFWSLVTVTLVRLVNELAKGRTHEDPRASLRWKSLKLIAGSLLAIGLLLNLTQASVGRGAIHNWVSTIAWLLVPVVALLLAHWWRQRIVALAEAEAGESMLLRWMARDPGGITGLLGRIAVGLLLLAKGVRAIISRRLRDMALVREMLDQRARIVAERRVAEDKASGRFRRLPPEITAAFDPHRPPSKLRVGDERPGHALLPEIPPGSLTLVVGERGLGKSSYLRDLAEKSSKDSRIVAMQAPPANPAEFLDDLAAATRPGVKGGAAQEQVFVTVDDIQRLIVPAIGGLNIIERLVALARTSGPNCRWVFSISQESWRFLQRARNDRILFDTVISLPHWSAGELRALIERRTAQAKLSPDFSAMTDDGIFEFGEDVSATERRKRGYFERLTDYASGNPAIALDYWRQSLFVDSISEQVTVRTFDTPPVESLSALPMSALFVLRAMVQMDLVSKETIRTSTDLSDMLVSDALRRLERLGTITCDQGTCRISLHWWIEVVRLLARQNLIVREKR</sequence>
<evidence type="ECO:0008006" key="6">
    <source>
        <dbReference type="Google" id="ProtNLM"/>
    </source>
</evidence>
<dbReference type="SUPFAM" id="SSF52540">
    <property type="entry name" value="P-loop containing nucleoside triphosphate hydrolases"/>
    <property type="match status" value="1"/>
</dbReference>
<keyword evidence="5" id="KW-1185">Reference proteome</keyword>
<feature type="transmembrane region" description="Helical" evidence="2">
    <location>
        <begin position="696"/>
        <end position="718"/>
    </location>
</feature>
<proteinExistence type="predicted"/>
<reference evidence="4" key="1">
    <citation type="submission" date="2015-05" db="EMBL/GenBank/DDBJ databases">
        <title>The complete genome of Altererythrobacter atlanticus strain 26DY36.</title>
        <authorList>
            <person name="Wu Y.-H."/>
            <person name="Cheng H."/>
            <person name="Wu X.-W."/>
        </authorList>
    </citation>
    <scope>NUCLEOTIDE SEQUENCE [LARGE SCALE GENOMIC DNA]</scope>
    <source>
        <strain evidence="4">26DY36</strain>
    </source>
</reference>
<feature type="transmembrane region" description="Helical" evidence="2">
    <location>
        <begin position="552"/>
        <end position="569"/>
    </location>
</feature>
<keyword evidence="2" id="KW-0472">Membrane</keyword>
<gene>
    <name evidence="4" type="ORF">WYH_02760</name>
</gene>
<evidence type="ECO:0000313" key="5">
    <source>
        <dbReference type="Proteomes" id="UP000034392"/>
    </source>
</evidence>
<accession>A0A0F7KY94</accession>
<feature type="transmembrane region" description="Helical" evidence="2">
    <location>
        <begin position="619"/>
        <end position="639"/>
    </location>
</feature>
<protein>
    <recommendedName>
        <fullName evidence="6">AAA+ ATPase domain-containing protein</fullName>
    </recommendedName>
</protein>
<feature type="transmembrane region" description="Helical" evidence="2">
    <location>
        <begin position="575"/>
        <end position="598"/>
    </location>
</feature>
<evidence type="ECO:0000256" key="1">
    <source>
        <dbReference type="SAM" id="Coils"/>
    </source>
</evidence>
<dbReference type="AlphaFoldDB" id="A0A0F7KY94"/>
<name>A0A0F7KY94_9SPHN</name>
<dbReference type="InterPro" id="IPR027417">
    <property type="entry name" value="P-loop_NTPase"/>
</dbReference>
<dbReference type="EMBL" id="CP011452">
    <property type="protein sequence ID" value="AKH43790.1"/>
    <property type="molecule type" value="Genomic_DNA"/>
</dbReference>
<feature type="signal peptide" evidence="3">
    <location>
        <begin position="1"/>
        <end position="29"/>
    </location>
</feature>
<feature type="transmembrane region" description="Helical" evidence="2">
    <location>
        <begin position="645"/>
        <end position="665"/>
    </location>
</feature>
<keyword evidence="2" id="KW-0812">Transmembrane</keyword>
<organism evidence="4 5">
    <name type="scientific">Croceibacterium atlanticum</name>
    <dbReference type="NCBI Taxonomy" id="1267766"/>
    <lineage>
        <taxon>Bacteria</taxon>
        <taxon>Pseudomonadati</taxon>
        <taxon>Pseudomonadota</taxon>
        <taxon>Alphaproteobacteria</taxon>
        <taxon>Sphingomonadales</taxon>
        <taxon>Erythrobacteraceae</taxon>
        <taxon>Croceibacterium</taxon>
    </lineage>
</organism>
<keyword evidence="1" id="KW-0175">Coiled coil</keyword>
<evidence type="ECO:0000256" key="3">
    <source>
        <dbReference type="SAM" id="SignalP"/>
    </source>
</evidence>
<dbReference type="KEGG" id="aay:WYH_02760"/>
<evidence type="ECO:0000256" key="2">
    <source>
        <dbReference type="SAM" id="Phobius"/>
    </source>
</evidence>
<feature type="coiled-coil region" evidence="1">
    <location>
        <begin position="258"/>
        <end position="285"/>
    </location>
</feature>
<keyword evidence="2" id="KW-1133">Transmembrane helix</keyword>
<dbReference type="Proteomes" id="UP000034392">
    <property type="component" value="Chromosome"/>
</dbReference>
<feature type="chain" id="PRO_5002518061" description="AAA+ ATPase domain-containing protein" evidence="3">
    <location>
        <begin position="30"/>
        <end position="1096"/>
    </location>
</feature>
<dbReference type="STRING" id="1267766.WYH_02760"/>